<dbReference type="AlphaFoldDB" id="A0AAN6XR28"/>
<accession>A0AAN6XR28</accession>
<keyword evidence="2" id="KW-1133">Transmembrane helix</keyword>
<organism evidence="4 5">
    <name type="scientific">Triangularia verruculosa</name>
    <dbReference type="NCBI Taxonomy" id="2587418"/>
    <lineage>
        <taxon>Eukaryota</taxon>
        <taxon>Fungi</taxon>
        <taxon>Dikarya</taxon>
        <taxon>Ascomycota</taxon>
        <taxon>Pezizomycotina</taxon>
        <taxon>Sordariomycetes</taxon>
        <taxon>Sordariomycetidae</taxon>
        <taxon>Sordariales</taxon>
        <taxon>Podosporaceae</taxon>
        <taxon>Triangularia</taxon>
    </lineage>
</organism>
<evidence type="ECO:0000256" key="3">
    <source>
        <dbReference type="SAM" id="SignalP"/>
    </source>
</evidence>
<dbReference type="Proteomes" id="UP001303160">
    <property type="component" value="Unassembled WGS sequence"/>
</dbReference>
<gene>
    <name evidence="4" type="ORF">QBC40DRAFT_249440</name>
</gene>
<keyword evidence="2" id="KW-0812">Transmembrane</keyword>
<feature type="compositionally biased region" description="Basic and acidic residues" evidence="1">
    <location>
        <begin position="155"/>
        <end position="166"/>
    </location>
</feature>
<protein>
    <submittedName>
        <fullName evidence="4">Uncharacterized protein</fullName>
    </submittedName>
</protein>
<reference evidence="4" key="2">
    <citation type="submission" date="2023-05" db="EMBL/GenBank/DDBJ databases">
        <authorList>
            <consortium name="Lawrence Berkeley National Laboratory"/>
            <person name="Steindorff A."/>
            <person name="Hensen N."/>
            <person name="Bonometti L."/>
            <person name="Westerberg I."/>
            <person name="Brannstrom I.O."/>
            <person name="Guillou S."/>
            <person name="Cros-Aarteil S."/>
            <person name="Calhoun S."/>
            <person name="Haridas S."/>
            <person name="Kuo A."/>
            <person name="Mondo S."/>
            <person name="Pangilinan J."/>
            <person name="Riley R."/>
            <person name="Labutti K."/>
            <person name="Andreopoulos B."/>
            <person name="Lipzen A."/>
            <person name="Chen C."/>
            <person name="Yanf M."/>
            <person name="Daum C."/>
            <person name="Ng V."/>
            <person name="Clum A."/>
            <person name="Ohm R."/>
            <person name="Martin F."/>
            <person name="Silar P."/>
            <person name="Natvig D."/>
            <person name="Lalanne C."/>
            <person name="Gautier V."/>
            <person name="Ament-Velasquez S.L."/>
            <person name="Kruys A."/>
            <person name="Hutchinson M.I."/>
            <person name="Powell A.J."/>
            <person name="Barry K."/>
            <person name="Miller A.N."/>
            <person name="Grigoriev I.V."/>
            <person name="Debuchy R."/>
            <person name="Gladieux P."/>
            <person name="Thoren M.H."/>
            <person name="Johannesson H."/>
        </authorList>
    </citation>
    <scope>NUCLEOTIDE SEQUENCE</scope>
    <source>
        <strain evidence="4">CBS 315.58</strain>
    </source>
</reference>
<reference evidence="4" key="1">
    <citation type="journal article" date="2023" name="Mol. Phylogenet. Evol.">
        <title>Genome-scale phylogeny and comparative genomics of the fungal order Sordariales.</title>
        <authorList>
            <person name="Hensen N."/>
            <person name="Bonometti L."/>
            <person name="Westerberg I."/>
            <person name="Brannstrom I.O."/>
            <person name="Guillou S."/>
            <person name="Cros-Aarteil S."/>
            <person name="Calhoun S."/>
            <person name="Haridas S."/>
            <person name="Kuo A."/>
            <person name="Mondo S."/>
            <person name="Pangilinan J."/>
            <person name="Riley R."/>
            <person name="LaButti K."/>
            <person name="Andreopoulos B."/>
            <person name="Lipzen A."/>
            <person name="Chen C."/>
            <person name="Yan M."/>
            <person name="Daum C."/>
            <person name="Ng V."/>
            <person name="Clum A."/>
            <person name="Steindorff A."/>
            <person name="Ohm R.A."/>
            <person name="Martin F."/>
            <person name="Silar P."/>
            <person name="Natvig D.O."/>
            <person name="Lalanne C."/>
            <person name="Gautier V."/>
            <person name="Ament-Velasquez S.L."/>
            <person name="Kruys A."/>
            <person name="Hutchinson M.I."/>
            <person name="Powell A.J."/>
            <person name="Barry K."/>
            <person name="Miller A.N."/>
            <person name="Grigoriev I.V."/>
            <person name="Debuchy R."/>
            <person name="Gladieux P."/>
            <person name="Hiltunen Thoren M."/>
            <person name="Johannesson H."/>
        </authorList>
    </citation>
    <scope>NUCLEOTIDE SEQUENCE</scope>
    <source>
        <strain evidence="4">CBS 315.58</strain>
    </source>
</reference>
<feature type="signal peptide" evidence="3">
    <location>
        <begin position="1"/>
        <end position="26"/>
    </location>
</feature>
<keyword evidence="3" id="KW-0732">Signal</keyword>
<sequence length="386" mass="42816">MAIFLRPSFFGRCLFLIFFLITFAYALPVRENATESLNSIPTNNTTAHQTASHTSSKSDTEGLILLLQSRWEQVTDSQKPAFEDIAAHRTCVKECVMDNCRDICAKECTTHPTPRAPFPFISFPQIFTATSLKNIMAAAAAPPPPPPPPPPFYRSPEDFEHYHSDEEDKEDNNNQSRSRDGEWIATLPKRSLRSADSANISSELKTANKTLELDLSRLTCHLWEVTSVITPSPMIMLASIAIVMVMSTLRVMAMPAPTVLATLAVTFMFKTAVTAMVMPTVTVMATSTVTVTVISMLTVMMVALFTVMAIHTVRVAFMLKAGTRDTVKSMYKIKSKTRDMVKPTYNTKTGSTLDRKLAAKSLEANTSRQIGEPTTLAKRRLWPPAR</sequence>
<evidence type="ECO:0000313" key="5">
    <source>
        <dbReference type="Proteomes" id="UP001303160"/>
    </source>
</evidence>
<feature type="region of interest" description="Disordered" evidence="1">
    <location>
        <begin position="138"/>
        <end position="183"/>
    </location>
</feature>
<keyword evidence="5" id="KW-1185">Reference proteome</keyword>
<dbReference type="EMBL" id="MU863878">
    <property type="protein sequence ID" value="KAK4205050.1"/>
    <property type="molecule type" value="Genomic_DNA"/>
</dbReference>
<dbReference type="SUPFAM" id="SSF101447">
    <property type="entry name" value="Formin homology 2 domain (FH2 domain)"/>
    <property type="match status" value="1"/>
</dbReference>
<feature type="transmembrane region" description="Helical" evidence="2">
    <location>
        <begin position="259"/>
        <end position="278"/>
    </location>
</feature>
<feature type="transmembrane region" description="Helical" evidence="2">
    <location>
        <begin position="284"/>
        <end position="310"/>
    </location>
</feature>
<evidence type="ECO:0000313" key="4">
    <source>
        <dbReference type="EMBL" id="KAK4205050.1"/>
    </source>
</evidence>
<feature type="transmembrane region" description="Helical" evidence="2">
    <location>
        <begin position="234"/>
        <end position="252"/>
    </location>
</feature>
<feature type="chain" id="PRO_5043036960" evidence="3">
    <location>
        <begin position="27"/>
        <end position="386"/>
    </location>
</feature>
<keyword evidence="2" id="KW-0472">Membrane</keyword>
<name>A0AAN6XR28_9PEZI</name>
<proteinExistence type="predicted"/>
<evidence type="ECO:0000256" key="2">
    <source>
        <dbReference type="SAM" id="Phobius"/>
    </source>
</evidence>
<evidence type="ECO:0000256" key="1">
    <source>
        <dbReference type="SAM" id="MobiDB-lite"/>
    </source>
</evidence>
<comment type="caution">
    <text evidence="4">The sequence shown here is derived from an EMBL/GenBank/DDBJ whole genome shotgun (WGS) entry which is preliminary data.</text>
</comment>
<feature type="compositionally biased region" description="Pro residues" evidence="1">
    <location>
        <begin position="141"/>
        <end position="153"/>
    </location>
</feature>